<dbReference type="Proteomes" id="UP001331761">
    <property type="component" value="Unassembled WGS sequence"/>
</dbReference>
<dbReference type="SUPFAM" id="SSF53383">
    <property type="entry name" value="PLP-dependent transferases"/>
    <property type="match status" value="1"/>
</dbReference>
<feature type="non-terminal residue" evidence="9">
    <location>
        <position position="1"/>
    </location>
</feature>
<keyword evidence="4" id="KW-0456">Lyase</keyword>
<dbReference type="EC" id="4.1.1.28" evidence="6"/>
<dbReference type="Gene3D" id="3.90.1150.170">
    <property type="match status" value="1"/>
</dbReference>
<protein>
    <recommendedName>
        <fullName evidence="7">Aromatic-L-amino-acid decarboxylase</fullName>
        <ecNumber evidence="6">4.1.1.28</ecNumber>
    </recommendedName>
    <alternativeName>
        <fullName evidence="8">DOPA decarboxylase</fullName>
    </alternativeName>
</protein>
<organism evidence="9 10">
    <name type="scientific">Trichostrongylus colubriformis</name>
    <name type="common">Black scour worm</name>
    <dbReference type="NCBI Taxonomy" id="6319"/>
    <lineage>
        <taxon>Eukaryota</taxon>
        <taxon>Metazoa</taxon>
        <taxon>Ecdysozoa</taxon>
        <taxon>Nematoda</taxon>
        <taxon>Chromadorea</taxon>
        <taxon>Rhabditida</taxon>
        <taxon>Rhabditina</taxon>
        <taxon>Rhabditomorpha</taxon>
        <taxon>Strongyloidea</taxon>
        <taxon>Trichostrongylidae</taxon>
        <taxon>Trichostrongylus</taxon>
    </lineage>
</organism>
<dbReference type="InterPro" id="IPR010977">
    <property type="entry name" value="Aromatic_deC"/>
</dbReference>
<keyword evidence="4" id="KW-0210">Decarboxylase</keyword>
<dbReference type="Pfam" id="PF00282">
    <property type="entry name" value="Pyridoxal_deC"/>
    <property type="match status" value="1"/>
</dbReference>
<comment type="caution">
    <text evidence="9">The sequence shown here is derived from an EMBL/GenBank/DDBJ whole genome shotgun (WGS) entry which is preliminary data.</text>
</comment>
<keyword evidence="10" id="KW-1185">Reference proteome</keyword>
<dbReference type="GO" id="GO:0042423">
    <property type="term" value="P:catecholamine biosynthetic process"/>
    <property type="evidence" value="ECO:0007669"/>
    <property type="project" value="UniProtKB-KW"/>
</dbReference>
<evidence type="ECO:0000256" key="7">
    <source>
        <dbReference type="ARBA" id="ARBA00040968"/>
    </source>
</evidence>
<dbReference type="InterPro" id="IPR015424">
    <property type="entry name" value="PyrdxlP-dep_Trfase"/>
</dbReference>
<comment type="subunit">
    <text evidence="2">Homodimer.</text>
</comment>
<evidence type="ECO:0000256" key="4">
    <source>
        <dbReference type="ARBA" id="ARBA00022793"/>
    </source>
</evidence>
<dbReference type="GO" id="GO:0006520">
    <property type="term" value="P:amino acid metabolic process"/>
    <property type="evidence" value="ECO:0007669"/>
    <property type="project" value="InterPro"/>
</dbReference>
<comment type="cofactor">
    <cofactor evidence="1">
        <name>pyridoxal 5'-phosphate</name>
        <dbReference type="ChEBI" id="CHEBI:597326"/>
    </cofactor>
</comment>
<dbReference type="GO" id="GO:0030170">
    <property type="term" value="F:pyridoxal phosphate binding"/>
    <property type="evidence" value="ECO:0007669"/>
    <property type="project" value="InterPro"/>
</dbReference>
<dbReference type="GO" id="GO:0004058">
    <property type="term" value="F:aromatic-L-amino-acid decarboxylase activity"/>
    <property type="evidence" value="ECO:0007669"/>
    <property type="project" value="UniProtKB-EC"/>
</dbReference>
<keyword evidence="3" id="KW-0127">Catecholamine biosynthesis</keyword>
<dbReference type="GO" id="GO:0005737">
    <property type="term" value="C:cytoplasm"/>
    <property type="evidence" value="ECO:0007669"/>
    <property type="project" value="TreeGrafter"/>
</dbReference>
<evidence type="ECO:0000256" key="8">
    <source>
        <dbReference type="ARBA" id="ARBA00041275"/>
    </source>
</evidence>
<evidence type="ECO:0000256" key="6">
    <source>
        <dbReference type="ARBA" id="ARBA00038886"/>
    </source>
</evidence>
<dbReference type="AlphaFoldDB" id="A0AAN8G0X2"/>
<evidence type="ECO:0000313" key="9">
    <source>
        <dbReference type="EMBL" id="KAK5974303.1"/>
    </source>
</evidence>
<dbReference type="GO" id="GO:0019752">
    <property type="term" value="P:carboxylic acid metabolic process"/>
    <property type="evidence" value="ECO:0007669"/>
    <property type="project" value="InterPro"/>
</dbReference>
<dbReference type="PANTHER" id="PTHR11999:SF167">
    <property type="entry name" value="AROMATIC-L-AMINO-ACID DECARBOXYLASE"/>
    <property type="match status" value="1"/>
</dbReference>
<evidence type="ECO:0000256" key="1">
    <source>
        <dbReference type="ARBA" id="ARBA00001933"/>
    </source>
</evidence>
<evidence type="ECO:0000256" key="2">
    <source>
        <dbReference type="ARBA" id="ARBA00011738"/>
    </source>
</evidence>
<dbReference type="PANTHER" id="PTHR11999">
    <property type="entry name" value="GROUP II PYRIDOXAL-5-PHOSPHATE DECARBOXYLASE"/>
    <property type="match status" value="1"/>
</dbReference>
<reference evidence="9 10" key="1">
    <citation type="submission" date="2019-10" db="EMBL/GenBank/DDBJ databases">
        <title>Assembly and Annotation for the nematode Trichostrongylus colubriformis.</title>
        <authorList>
            <person name="Martin J."/>
        </authorList>
    </citation>
    <scope>NUCLEOTIDE SEQUENCE [LARGE SCALE GENOMIC DNA]</scope>
    <source>
        <strain evidence="9">G859</strain>
        <tissue evidence="9">Whole worm</tissue>
    </source>
</reference>
<gene>
    <name evidence="9" type="ORF">GCK32_017915</name>
</gene>
<sequence>HLQVGMGRRFRALKIYLVLLHLGAEYIREALRKQVRLAALFAELIASDKDFELFVPQHLGLVCFRISNSTNKENAALCNAIVKDRRVYLLPAKVGGELFIRLVICSALTTEDDIRFTFNLCKEILANTKTTSVILETQEVQEDIKNDQQQILSSES</sequence>
<dbReference type="EMBL" id="WIXE01014436">
    <property type="protein sequence ID" value="KAK5974303.1"/>
    <property type="molecule type" value="Genomic_DNA"/>
</dbReference>
<proteinExistence type="predicted"/>
<accession>A0AAN8G0X2</accession>
<dbReference type="InterPro" id="IPR002129">
    <property type="entry name" value="PyrdxlP-dep_de-COase"/>
</dbReference>
<dbReference type="GO" id="GO:0042427">
    <property type="term" value="P:serotonin biosynthetic process"/>
    <property type="evidence" value="ECO:0007669"/>
    <property type="project" value="TreeGrafter"/>
</dbReference>
<keyword evidence="5" id="KW-0663">Pyridoxal phosphate</keyword>
<dbReference type="PRINTS" id="PR00800">
    <property type="entry name" value="YHDCRBOXLASE"/>
</dbReference>
<name>A0AAN8G0X2_TRICO</name>
<evidence type="ECO:0000256" key="5">
    <source>
        <dbReference type="ARBA" id="ARBA00022898"/>
    </source>
</evidence>
<evidence type="ECO:0000313" key="10">
    <source>
        <dbReference type="Proteomes" id="UP001331761"/>
    </source>
</evidence>
<evidence type="ECO:0000256" key="3">
    <source>
        <dbReference type="ARBA" id="ARBA00022584"/>
    </source>
</evidence>